<evidence type="ECO:0000256" key="3">
    <source>
        <dbReference type="ARBA" id="ARBA00022538"/>
    </source>
</evidence>
<dbReference type="InterPro" id="IPR036291">
    <property type="entry name" value="NAD(P)-bd_dom_sf"/>
</dbReference>
<evidence type="ECO:0000313" key="10">
    <source>
        <dbReference type="Proteomes" id="UP001194469"/>
    </source>
</evidence>
<dbReference type="RefSeq" id="WP_196610762.1">
    <property type="nucleotide sequence ID" value="NZ_VRYY01000806.1"/>
</dbReference>
<dbReference type="Pfam" id="PF02080">
    <property type="entry name" value="TrkA_C"/>
    <property type="match status" value="2"/>
</dbReference>
<reference evidence="9 10" key="1">
    <citation type="submission" date="2019-08" db="EMBL/GenBank/DDBJ databases">
        <authorList>
            <person name="Luo N."/>
        </authorList>
    </citation>
    <scope>NUCLEOTIDE SEQUENCE [LARGE SCALE GENOMIC DNA]</scope>
    <source>
        <strain evidence="9 10">NCIMB 9442</strain>
    </source>
</reference>
<evidence type="ECO:0000256" key="4">
    <source>
        <dbReference type="ARBA" id="ARBA00022958"/>
    </source>
</evidence>
<dbReference type="PROSITE" id="PS51202">
    <property type="entry name" value="RCK_C"/>
    <property type="match status" value="2"/>
</dbReference>
<comment type="caution">
    <text evidence="9">The sequence shown here is derived from an EMBL/GenBank/DDBJ whole genome shotgun (WGS) entry which is preliminary data.</text>
</comment>
<keyword evidence="3" id="KW-0633">Potassium transport</keyword>
<feature type="domain" description="RCK C-terminal" evidence="8">
    <location>
        <begin position="379"/>
        <end position="460"/>
    </location>
</feature>
<dbReference type="NCBIfam" id="NF007039">
    <property type="entry name" value="PRK09496.3-2"/>
    <property type="match status" value="1"/>
</dbReference>
<dbReference type="PANTHER" id="PTHR43833:SF5">
    <property type="entry name" value="TRK SYSTEM POTASSIUM UPTAKE PROTEIN TRKA"/>
    <property type="match status" value="1"/>
</dbReference>
<feature type="domain" description="RCK N-terminal" evidence="7">
    <location>
        <begin position="242"/>
        <end position="359"/>
    </location>
</feature>
<keyword evidence="5" id="KW-0520">NAD</keyword>
<dbReference type="InterPro" id="IPR003148">
    <property type="entry name" value="RCK_N"/>
</dbReference>
<evidence type="ECO:0000256" key="6">
    <source>
        <dbReference type="ARBA" id="ARBA00023065"/>
    </source>
</evidence>
<evidence type="ECO:0000256" key="1">
    <source>
        <dbReference type="ARBA" id="ARBA00017378"/>
    </source>
</evidence>
<name>A0ABS0JA32_9BACT</name>
<dbReference type="InterPro" id="IPR006036">
    <property type="entry name" value="K_uptake_TrkA"/>
</dbReference>
<dbReference type="Gene3D" id="3.40.50.720">
    <property type="entry name" value="NAD(P)-binding Rossmann-like Domain"/>
    <property type="match status" value="2"/>
</dbReference>
<organism evidence="9 10">
    <name type="scientific">Nitratidesulfovibrio oxamicus</name>
    <dbReference type="NCBI Taxonomy" id="32016"/>
    <lineage>
        <taxon>Bacteria</taxon>
        <taxon>Pseudomonadati</taxon>
        <taxon>Thermodesulfobacteriota</taxon>
        <taxon>Desulfovibrionia</taxon>
        <taxon>Desulfovibrionales</taxon>
        <taxon>Desulfovibrionaceae</taxon>
        <taxon>Nitratidesulfovibrio</taxon>
    </lineage>
</organism>
<dbReference type="Proteomes" id="UP001194469">
    <property type="component" value="Unassembled WGS sequence"/>
</dbReference>
<evidence type="ECO:0000256" key="2">
    <source>
        <dbReference type="ARBA" id="ARBA00022448"/>
    </source>
</evidence>
<dbReference type="EMBL" id="VRYY01000806">
    <property type="protein sequence ID" value="MBG3878982.1"/>
    <property type="molecule type" value="Genomic_DNA"/>
</dbReference>
<dbReference type="InterPro" id="IPR036721">
    <property type="entry name" value="RCK_C_sf"/>
</dbReference>
<evidence type="ECO:0000313" key="9">
    <source>
        <dbReference type="EMBL" id="MBG3878982.1"/>
    </source>
</evidence>
<dbReference type="InterPro" id="IPR050721">
    <property type="entry name" value="Trk_Ktr_HKT_K-transport"/>
</dbReference>
<dbReference type="NCBIfam" id="NF007031">
    <property type="entry name" value="PRK09496.1-2"/>
    <property type="match status" value="1"/>
</dbReference>
<keyword evidence="2" id="KW-0813">Transport</keyword>
<dbReference type="NCBIfam" id="NF007032">
    <property type="entry name" value="PRK09496.1-4"/>
    <property type="match status" value="1"/>
</dbReference>
<proteinExistence type="predicted"/>
<feature type="domain" description="RCK N-terminal" evidence="7">
    <location>
        <begin position="12"/>
        <end position="132"/>
    </location>
</feature>
<dbReference type="SUPFAM" id="SSF51735">
    <property type="entry name" value="NAD(P)-binding Rossmann-fold domains"/>
    <property type="match status" value="2"/>
</dbReference>
<dbReference type="PROSITE" id="PS51201">
    <property type="entry name" value="RCK_N"/>
    <property type="match status" value="2"/>
</dbReference>
<dbReference type="SUPFAM" id="SSF116726">
    <property type="entry name" value="TrkA C-terminal domain-like"/>
    <property type="match status" value="2"/>
</dbReference>
<evidence type="ECO:0000259" key="8">
    <source>
        <dbReference type="PROSITE" id="PS51202"/>
    </source>
</evidence>
<evidence type="ECO:0000256" key="5">
    <source>
        <dbReference type="ARBA" id="ARBA00023027"/>
    </source>
</evidence>
<keyword evidence="10" id="KW-1185">Reference proteome</keyword>
<dbReference type="PANTHER" id="PTHR43833">
    <property type="entry name" value="POTASSIUM CHANNEL PROTEIN 2-RELATED-RELATED"/>
    <property type="match status" value="1"/>
</dbReference>
<dbReference type="Gene3D" id="3.30.70.1450">
    <property type="entry name" value="Regulator of K+ conductance, C-terminal domain"/>
    <property type="match status" value="2"/>
</dbReference>
<keyword evidence="6" id="KW-0406">Ion transport</keyword>
<keyword evidence="4" id="KW-0630">Potassium</keyword>
<protein>
    <recommendedName>
        <fullName evidence="1">Trk system potassium uptake protein TrkA</fullName>
    </recommendedName>
</protein>
<evidence type="ECO:0000259" key="7">
    <source>
        <dbReference type="PROSITE" id="PS51201"/>
    </source>
</evidence>
<dbReference type="InterPro" id="IPR006037">
    <property type="entry name" value="RCK_C"/>
</dbReference>
<dbReference type="Pfam" id="PF02254">
    <property type="entry name" value="TrkA_N"/>
    <property type="match status" value="2"/>
</dbReference>
<feature type="domain" description="RCK C-terminal" evidence="8">
    <location>
        <begin position="154"/>
        <end position="238"/>
    </location>
</feature>
<dbReference type="NCBIfam" id="NF007041">
    <property type="entry name" value="PRK09496.3-4"/>
    <property type="match status" value="1"/>
</dbReference>
<dbReference type="PRINTS" id="PR00335">
    <property type="entry name" value="KUPTAKETRKA"/>
</dbReference>
<accession>A0ABS0JA32</accession>
<gene>
    <name evidence="9" type="primary">trkA</name>
    <name evidence="9" type="ORF">FVW20_18785</name>
</gene>
<sequence>MAFFRRQPQSEQLKIVIIGAGEVGFHIAGRLSRENKQVVVIDQNTDALRRVTDAMDVQAVQGSGSSPSVLSEAGADEADIVLAVTDSDETNIIACLFANAIAPDAVKLARIRNEEYTLYHDALRGDALRISMLINPEVEVVRTIDRILSVPGAVEYGEFAGGRIKMAGIRVEEGPLVGQKLMRFREIVGEGAIMVAAIVREERLIIPTGADVIRQGDIVYFVYDEGTRPALLASLAREERIIRHALIVGGGNIGLRLARLFERKGYHTKLVDRDAARCTHLAEQLDTTLVLHGDGTDQALLREENVAGMDVVVAVTGDEETNILSCLLAKSMGAAQTVTRVNKAEYQPLVRAIGIEHSVSPRLSAVNSILHFVRQGKVLSSISVRGDEAEAMEAVAQAHSAIVGKPVSQLDFPSGALLLAVLRGDDVFIPRGDTVIRPQDRIIILSTRQAVSRVEQALMVSLKSF</sequence>